<organism evidence="2 3">
    <name type="scientific">Panicum miliaceum</name>
    <name type="common">Proso millet</name>
    <name type="synonym">Broomcorn millet</name>
    <dbReference type="NCBI Taxonomy" id="4540"/>
    <lineage>
        <taxon>Eukaryota</taxon>
        <taxon>Viridiplantae</taxon>
        <taxon>Streptophyta</taxon>
        <taxon>Embryophyta</taxon>
        <taxon>Tracheophyta</taxon>
        <taxon>Spermatophyta</taxon>
        <taxon>Magnoliopsida</taxon>
        <taxon>Liliopsida</taxon>
        <taxon>Poales</taxon>
        <taxon>Poaceae</taxon>
        <taxon>PACMAD clade</taxon>
        <taxon>Panicoideae</taxon>
        <taxon>Panicodae</taxon>
        <taxon>Paniceae</taxon>
        <taxon>Panicinae</taxon>
        <taxon>Panicum</taxon>
        <taxon>Panicum sect. Panicum</taxon>
    </lineage>
</organism>
<reference evidence="3" key="1">
    <citation type="journal article" date="2019" name="Nat. Commun.">
        <title>The genome of broomcorn millet.</title>
        <authorList>
            <person name="Zou C."/>
            <person name="Miki D."/>
            <person name="Li D."/>
            <person name="Tang Q."/>
            <person name="Xiao L."/>
            <person name="Rajput S."/>
            <person name="Deng P."/>
            <person name="Jia W."/>
            <person name="Huang R."/>
            <person name="Zhang M."/>
            <person name="Sun Y."/>
            <person name="Hu J."/>
            <person name="Fu X."/>
            <person name="Schnable P.S."/>
            <person name="Li F."/>
            <person name="Zhang H."/>
            <person name="Feng B."/>
            <person name="Zhu X."/>
            <person name="Liu R."/>
            <person name="Schnable J.C."/>
            <person name="Zhu J.-K."/>
            <person name="Zhang H."/>
        </authorList>
    </citation>
    <scope>NUCLEOTIDE SEQUENCE [LARGE SCALE GENOMIC DNA]</scope>
</reference>
<gene>
    <name evidence="2" type="ORF">C2845_PMPSC004484</name>
</gene>
<dbReference type="EMBL" id="PQIB02000764">
    <property type="protein sequence ID" value="RLM48733.1"/>
    <property type="molecule type" value="Genomic_DNA"/>
</dbReference>
<dbReference type="AlphaFoldDB" id="A0A3L6PAJ6"/>
<feature type="region of interest" description="Disordered" evidence="1">
    <location>
        <begin position="16"/>
        <end position="37"/>
    </location>
</feature>
<accession>A0A3L6PAJ6</accession>
<comment type="caution">
    <text evidence="2">The sequence shown here is derived from an EMBL/GenBank/DDBJ whole genome shotgun (WGS) entry which is preliminary data.</text>
</comment>
<name>A0A3L6PAJ6_PANMI</name>
<evidence type="ECO:0000313" key="2">
    <source>
        <dbReference type="EMBL" id="RLM48733.1"/>
    </source>
</evidence>
<feature type="region of interest" description="Disordered" evidence="1">
    <location>
        <begin position="57"/>
        <end position="87"/>
    </location>
</feature>
<evidence type="ECO:0000256" key="1">
    <source>
        <dbReference type="SAM" id="MobiDB-lite"/>
    </source>
</evidence>
<dbReference type="Proteomes" id="UP000275267">
    <property type="component" value="Unassembled WGS sequence"/>
</dbReference>
<sequence length="178" mass="18690">MGALAGAGRAAAAASLASDLSIPGPRDPSSTLEAATGRHRSASRLICAVRALEVRSPPSADGVGRRPPRWLGPVASGPLHTADAASRADPPFLREAGHVMRLSSISPGRRSWGQQICMVVAALRCIHGGTEWEEEVAGESWSWFLNLAMTTSTDGVFLREGIVKATSAPPLLEFLVKT</sequence>
<keyword evidence="3" id="KW-1185">Reference proteome</keyword>
<protein>
    <submittedName>
        <fullName evidence="2">Uncharacterized protein</fullName>
    </submittedName>
</protein>
<evidence type="ECO:0000313" key="3">
    <source>
        <dbReference type="Proteomes" id="UP000275267"/>
    </source>
</evidence>
<proteinExistence type="predicted"/>